<protein>
    <submittedName>
        <fullName evidence="1">Uncharacterized protein</fullName>
    </submittedName>
</protein>
<sequence>MFLVYIRKNRISLAIVGQSVSSLVKEDLIKVEIPTIELVEEIDNANGLDMIYRYQSAKNILHSINSRLIAGGQNQQEKRKSELDNQIISILSPTGSISTATITLAIARYISKEERTLYMNLNPFCCLEKILWTEHKKGLSDILYYYRQGEILVLDTQQTYRMVGNILYIPQVDHYSDVFSMETKDINQIIDEAKDKFNCTKVVICMKQITSVEEEILIKSNAIYIEQANVERYNTENTMLLDMLTAKGVIKKEEVKELPFIDTNQFNPKDFQDIIFRENQLNMYIEPLINN</sequence>
<reference evidence="1 2" key="1">
    <citation type="submission" date="2016-11" db="EMBL/GenBank/DDBJ databases">
        <authorList>
            <person name="Jaros S."/>
            <person name="Januszkiewicz K."/>
            <person name="Wedrychowicz H."/>
        </authorList>
    </citation>
    <scope>NUCLEOTIDE SEQUENCE [LARGE SCALE GENOMIC DNA]</scope>
    <source>
        <strain evidence="1 2">DSM 15930</strain>
    </source>
</reference>
<organism evidence="1 2">
    <name type="scientific">Anaerosporobacter mobilis DSM 15930</name>
    <dbReference type="NCBI Taxonomy" id="1120996"/>
    <lineage>
        <taxon>Bacteria</taxon>
        <taxon>Bacillati</taxon>
        <taxon>Bacillota</taxon>
        <taxon>Clostridia</taxon>
        <taxon>Lachnospirales</taxon>
        <taxon>Lachnospiraceae</taxon>
        <taxon>Anaerosporobacter</taxon>
    </lineage>
</organism>
<gene>
    <name evidence="1" type="ORF">SAMN02746066_03763</name>
</gene>
<dbReference type="RefSeq" id="WP_073290182.1">
    <property type="nucleotide sequence ID" value="NZ_FRCP01000020.1"/>
</dbReference>
<evidence type="ECO:0000313" key="1">
    <source>
        <dbReference type="EMBL" id="SHM88649.1"/>
    </source>
</evidence>
<dbReference type="OrthoDB" id="9777019at2"/>
<name>A0A1M7MCQ7_9FIRM</name>
<dbReference type="InterPro" id="IPR027417">
    <property type="entry name" value="P-loop_NTPase"/>
</dbReference>
<dbReference type="EMBL" id="FRCP01000020">
    <property type="protein sequence ID" value="SHM88649.1"/>
    <property type="molecule type" value="Genomic_DNA"/>
</dbReference>
<dbReference type="AlphaFoldDB" id="A0A1M7MCQ7"/>
<keyword evidence="2" id="KW-1185">Reference proteome</keyword>
<dbReference type="STRING" id="1120996.SAMN02746066_03763"/>
<dbReference type="Proteomes" id="UP000184038">
    <property type="component" value="Unassembled WGS sequence"/>
</dbReference>
<evidence type="ECO:0000313" key="2">
    <source>
        <dbReference type="Proteomes" id="UP000184038"/>
    </source>
</evidence>
<proteinExistence type="predicted"/>
<dbReference type="Gene3D" id="3.40.50.10850">
    <property type="entry name" value="Ntrc-like two-domain protein"/>
    <property type="match status" value="1"/>
</dbReference>
<accession>A0A1M7MCQ7</accession>
<dbReference type="Gene3D" id="3.40.50.300">
    <property type="entry name" value="P-loop containing nucleotide triphosphate hydrolases"/>
    <property type="match status" value="1"/>
</dbReference>